<sequence length="266" mass="28201">MQIGCCTWIFGGEPLADTAARLRAAGLDGVELFGDVTQDADDVRRTLDAQGLEVFCLTPGDADIAHPDAGVRAAGLDYYRRLVDFAAAVGSPLLSCHGQVGRIAPIGTQAEEDAHLIASVTEICAMADRRGLRVVFEILNRYETHQVRTVAQGLALCRAVGADNLSLLADAYHMNIEEADPAGALRQAGSHLGLYHVADSNREGVRSGHTDFAAHIAALRDVGYAGPVILETNAPGPNPFRTDKGAGFRDVLTDQLRTSAAALRAM</sequence>
<dbReference type="Pfam" id="PF01261">
    <property type="entry name" value="AP_endonuc_2"/>
    <property type="match status" value="1"/>
</dbReference>
<protein>
    <submittedName>
        <fullName evidence="2">Sugar phosphate isomerase/epimerase</fullName>
    </submittedName>
</protein>
<keyword evidence="2" id="KW-0413">Isomerase</keyword>
<reference evidence="2 3" key="1">
    <citation type="submission" date="2016-10" db="EMBL/GenBank/DDBJ databases">
        <authorList>
            <person name="de Groot N.N."/>
        </authorList>
    </citation>
    <scope>NUCLEOTIDE SEQUENCE [LARGE SCALE GENOMIC DNA]</scope>
    <source>
        <strain evidence="2 3">DSM 16213</strain>
    </source>
</reference>
<gene>
    <name evidence="2" type="ORF">SAMN04488003_106116</name>
</gene>
<name>A0A1H8CC44_9RHOB</name>
<evidence type="ECO:0000313" key="3">
    <source>
        <dbReference type="Proteomes" id="UP000199585"/>
    </source>
</evidence>
<feature type="domain" description="Xylose isomerase-like TIM barrel" evidence="1">
    <location>
        <begin position="20"/>
        <end position="246"/>
    </location>
</feature>
<dbReference type="STRING" id="245187.SAMN04488003_106116"/>
<dbReference type="InterPro" id="IPR050312">
    <property type="entry name" value="IolE/XylAMocC-like"/>
</dbReference>
<dbReference type="Proteomes" id="UP000199585">
    <property type="component" value="Unassembled WGS sequence"/>
</dbReference>
<dbReference type="GO" id="GO:0016853">
    <property type="term" value="F:isomerase activity"/>
    <property type="evidence" value="ECO:0007669"/>
    <property type="project" value="UniProtKB-KW"/>
</dbReference>
<proteinExistence type="predicted"/>
<dbReference type="EMBL" id="FOCI01000006">
    <property type="protein sequence ID" value="SEM91677.1"/>
    <property type="molecule type" value="Genomic_DNA"/>
</dbReference>
<dbReference type="RefSeq" id="WP_089900552.1">
    <property type="nucleotide sequence ID" value="NZ_FOCI01000006.1"/>
</dbReference>
<organism evidence="2 3">
    <name type="scientific">Loktanella fryxellensis</name>
    <dbReference type="NCBI Taxonomy" id="245187"/>
    <lineage>
        <taxon>Bacteria</taxon>
        <taxon>Pseudomonadati</taxon>
        <taxon>Pseudomonadota</taxon>
        <taxon>Alphaproteobacteria</taxon>
        <taxon>Rhodobacterales</taxon>
        <taxon>Roseobacteraceae</taxon>
        <taxon>Loktanella</taxon>
    </lineage>
</organism>
<evidence type="ECO:0000313" key="2">
    <source>
        <dbReference type="EMBL" id="SEM91677.1"/>
    </source>
</evidence>
<dbReference type="PANTHER" id="PTHR12110">
    <property type="entry name" value="HYDROXYPYRUVATE ISOMERASE"/>
    <property type="match status" value="1"/>
</dbReference>
<evidence type="ECO:0000259" key="1">
    <source>
        <dbReference type="Pfam" id="PF01261"/>
    </source>
</evidence>
<keyword evidence="3" id="KW-1185">Reference proteome</keyword>
<dbReference type="InterPro" id="IPR013022">
    <property type="entry name" value="Xyl_isomerase-like_TIM-brl"/>
</dbReference>
<dbReference type="Gene3D" id="3.20.20.150">
    <property type="entry name" value="Divalent-metal-dependent TIM barrel enzymes"/>
    <property type="match status" value="1"/>
</dbReference>
<dbReference type="AlphaFoldDB" id="A0A1H8CC44"/>
<dbReference type="SUPFAM" id="SSF51658">
    <property type="entry name" value="Xylose isomerase-like"/>
    <property type="match status" value="1"/>
</dbReference>
<dbReference type="OrthoDB" id="9786584at2"/>
<accession>A0A1H8CC44</accession>
<dbReference type="InterPro" id="IPR036237">
    <property type="entry name" value="Xyl_isomerase-like_sf"/>
</dbReference>